<evidence type="ECO:0000313" key="2">
    <source>
        <dbReference type="EMBL" id="MBB6073433.1"/>
    </source>
</evidence>
<dbReference type="Proteomes" id="UP000582837">
    <property type="component" value="Unassembled WGS sequence"/>
</dbReference>
<organism evidence="2 3">
    <name type="scientific">Longimicrobium terrae</name>
    <dbReference type="NCBI Taxonomy" id="1639882"/>
    <lineage>
        <taxon>Bacteria</taxon>
        <taxon>Pseudomonadati</taxon>
        <taxon>Gemmatimonadota</taxon>
        <taxon>Longimicrobiia</taxon>
        <taxon>Longimicrobiales</taxon>
        <taxon>Longimicrobiaceae</taxon>
        <taxon>Longimicrobium</taxon>
    </lineage>
</organism>
<dbReference type="GO" id="GO:0005506">
    <property type="term" value="F:iron ion binding"/>
    <property type="evidence" value="ECO:0007669"/>
    <property type="project" value="UniProtKB-ARBA"/>
</dbReference>
<proteinExistence type="predicted"/>
<evidence type="ECO:0000256" key="1">
    <source>
        <dbReference type="ARBA" id="ARBA00001954"/>
    </source>
</evidence>
<dbReference type="PANTHER" id="PTHR20883">
    <property type="entry name" value="PHYTANOYL-COA DIOXYGENASE DOMAIN CONTAINING 1"/>
    <property type="match status" value="1"/>
</dbReference>
<sequence length="238" mass="25502">MTLTGYDAAAVRRDGFAIVENVADSATVAVLLDELAAVDGPGAIRRRGSVHAVRNLLEAVPAVRDLARSAAARALVEPVLGAECFAVRGILFDKTPDANWKVAWHQDLTIAVRERREVPGFGPWSEKAGITHVQPPAEVLRDMLTVRVHLDPCGTENGPVQVIGGSHLHGRLSPEEIDEWRDGNDAVPCTSPIGGALVMRPLLLHASSASTVPDHRRVVHLEFAAGDLPGGLEWHGRC</sequence>
<gene>
    <name evidence="2" type="ORF">HNQ61_005100</name>
</gene>
<dbReference type="Gene3D" id="2.60.120.620">
    <property type="entry name" value="q2cbj1_9rhob like domain"/>
    <property type="match status" value="1"/>
</dbReference>
<evidence type="ECO:0000313" key="3">
    <source>
        <dbReference type="Proteomes" id="UP000582837"/>
    </source>
</evidence>
<dbReference type="AlphaFoldDB" id="A0A841H652"/>
<reference evidence="2 3" key="1">
    <citation type="submission" date="2020-08" db="EMBL/GenBank/DDBJ databases">
        <title>Genomic Encyclopedia of Type Strains, Phase IV (KMG-IV): sequencing the most valuable type-strain genomes for metagenomic binning, comparative biology and taxonomic classification.</title>
        <authorList>
            <person name="Goeker M."/>
        </authorList>
    </citation>
    <scope>NUCLEOTIDE SEQUENCE [LARGE SCALE GENOMIC DNA]</scope>
    <source>
        <strain evidence="2 3">DSM 29007</strain>
    </source>
</reference>
<keyword evidence="3" id="KW-1185">Reference proteome</keyword>
<comment type="caution">
    <text evidence="2">The sequence shown here is derived from an EMBL/GenBank/DDBJ whole genome shotgun (WGS) entry which is preliminary data.</text>
</comment>
<dbReference type="GO" id="GO:0016706">
    <property type="term" value="F:2-oxoglutarate-dependent dioxygenase activity"/>
    <property type="evidence" value="ECO:0007669"/>
    <property type="project" value="UniProtKB-ARBA"/>
</dbReference>
<dbReference type="SUPFAM" id="SSF51197">
    <property type="entry name" value="Clavaminate synthase-like"/>
    <property type="match status" value="1"/>
</dbReference>
<keyword evidence="2" id="KW-0223">Dioxygenase</keyword>
<keyword evidence="2" id="KW-0560">Oxidoreductase</keyword>
<comment type="cofactor">
    <cofactor evidence="1">
        <name>Fe(2+)</name>
        <dbReference type="ChEBI" id="CHEBI:29033"/>
    </cofactor>
</comment>
<dbReference type="PANTHER" id="PTHR20883:SF48">
    <property type="entry name" value="ECTOINE DIOXYGENASE"/>
    <property type="match status" value="1"/>
</dbReference>
<dbReference type="EMBL" id="JACHIA010000024">
    <property type="protein sequence ID" value="MBB6073433.1"/>
    <property type="molecule type" value="Genomic_DNA"/>
</dbReference>
<accession>A0A841H652</accession>
<protein>
    <submittedName>
        <fullName evidence="2">Ectoine hydroxylase-related dioxygenase (Phytanoyl-CoA dioxygenase family)</fullName>
    </submittedName>
</protein>
<dbReference type="Pfam" id="PF05721">
    <property type="entry name" value="PhyH"/>
    <property type="match status" value="1"/>
</dbReference>
<dbReference type="RefSeq" id="WP_170039110.1">
    <property type="nucleotide sequence ID" value="NZ_JABDTL010000002.1"/>
</dbReference>
<name>A0A841H652_9BACT</name>
<dbReference type="InterPro" id="IPR008775">
    <property type="entry name" value="Phytyl_CoA_dOase-like"/>
</dbReference>